<evidence type="ECO:0000313" key="1">
    <source>
        <dbReference type="EMBL" id="GAV49072.1"/>
    </source>
</evidence>
<dbReference type="EMBL" id="BDGX01000014">
    <property type="protein sequence ID" value="GAV49072.1"/>
    <property type="molecule type" value="Genomic_DNA"/>
</dbReference>
<dbReference type="eggNOG" id="KOG1012">
    <property type="taxonomic scope" value="Eukaryota"/>
</dbReference>
<dbReference type="Proteomes" id="UP000187013">
    <property type="component" value="Unassembled WGS sequence"/>
</dbReference>
<accession>A0A1Q3A075</accession>
<protein>
    <submittedName>
        <fullName evidence="1">Uncharacterized protein</fullName>
    </submittedName>
</protein>
<organism evidence="1 2">
    <name type="scientific">Zygosaccharomyces rouxii</name>
    <dbReference type="NCBI Taxonomy" id="4956"/>
    <lineage>
        <taxon>Eukaryota</taxon>
        <taxon>Fungi</taxon>
        <taxon>Dikarya</taxon>
        <taxon>Ascomycota</taxon>
        <taxon>Saccharomycotina</taxon>
        <taxon>Saccharomycetes</taxon>
        <taxon>Saccharomycetales</taxon>
        <taxon>Saccharomycetaceae</taxon>
        <taxon>Zygosaccharomyces</taxon>
    </lineage>
</organism>
<comment type="caution">
    <text evidence="1">The sequence shown here is derived from an EMBL/GenBank/DDBJ whole genome shotgun (WGS) entry which is preliminary data.</text>
</comment>
<evidence type="ECO:0000313" key="2">
    <source>
        <dbReference type="Proteomes" id="UP000187013"/>
    </source>
</evidence>
<reference evidence="1 2" key="1">
    <citation type="submission" date="2016-08" db="EMBL/GenBank/DDBJ databases">
        <title>Draft genome sequence of allopolyploid Zygosaccharomyces rouxii.</title>
        <authorList>
            <person name="Watanabe J."/>
            <person name="Uehara K."/>
            <person name="Mogi Y."/>
            <person name="Tsukioka Y."/>
        </authorList>
    </citation>
    <scope>NUCLEOTIDE SEQUENCE [LARGE SCALE GENOMIC DNA]</scope>
    <source>
        <strain evidence="1 2">NBRC 110957</strain>
    </source>
</reference>
<proteinExistence type="predicted"/>
<sequence>MRVRDTKMSLDFDPSIPNTDTAVVQVLDPESLRPVNAGTAVSNRTQAVLRRSRDESVNAELNLHPGTNYTGRLTFVSGEKLGRKARLHVSLACNGKIKVLHRTKAMQCDKKGIAYYEETFGFQAPPEASLIFGGTSYHLMRRDEHLGIAQIPLDDPSVNRGKLISTNLDKGIVNFRLNYPVAEVEEEPEAQHFLSDYRYPDDESQYEEKMYGKNVVV</sequence>
<name>A0A1Q3A075_ZYGRO</name>
<dbReference type="AlphaFoldDB" id="A0A1Q3A075"/>
<gene>
    <name evidence="1" type="ORF">ZYGR_0N04770</name>
</gene>